<dbReference type="EMBL" id="LN681225">
    <property type="protein sequence ID" value="CEK10581.1"/>
    <property type="molecule type" value="Genomic_DNA"/>
</dbReference>
<protein>
    <submittedName>
        <fullName evidence="1">Uncharacterized protein</fullName>
    </submittedName>
</protein>
<dbReference type="KEGG" id="lha:LHA_1541"/>
<reference evidence="2" key="1">
    <citation type="submission" date="2014-09" db="EMBL/GenBank/DDBJ databases">
        <authorList>
            <person name="Gomez-Valero L."/>
        </authorList>
    </citation>
    <scope>NUCLEOTIDE SEQUENCE [LARGE SCALE GENOMIC DNA]</scope>
    <source>
        <strain evidence="2">ATCC35250</strain>
    </source>
</reference>
<accession>A0A0A8USV7</accession>
<dbReference type="PATRIC" id="fig|449.7.peg.760"/>
<evidence type="ECO:0000313" key="2">
    <source>
        <dbReference type="Proteomes" id="UP000032803"/>
    </source>
</evidence>
<proteinExistence type="predicted"/>
<dbReference type="Proteomes" id="UP000032803">
    <property type="component" value="Chromosome I"/>
</dbReference>
<sequence length="141" mass="15974">MIHPVIKELLAQKTNHADTQWNPNGIASENGPIQYEVFLKDKKYVLNCLRKDMFLESYVERLDPISSKEISTVQSSPSQQQFPVLSGQSQLNPYAASTNPQSFFLYQGMEPSDSNSHSADLDGTTNSFCTFRNPCFFWKQG</sequence>
<dbReference type="AlphaFoldDB" id="A0A0A8USV7"/>
<gene>
    <name evidence="1" type="ORF">LHA_1541</name>
</gene>
<dbReference type="RefSeq" id="WP_045105931.1">
    <property type="nucleotide sequence ID" value="NZ_LN681225.1"/>
</dbReference>
<organism evidence="1 2">
    <name type="scientific">Legionella hackeliae</name>
    <dbReference type="NCBI Taxonomy" id="449"/>
    <lineage>
        <taxon>Bacteria</taxon>
        <taxon>Pseudomonadati</taxon>
        <taxon>Pseudomonadota</taxon>
        <taxon>Gammaproteobacteria</taxon>
        <taxon>Legionellales</taxon>
        <taxon>Legionellaceae</taxon>
        <taxon>Legionella</taxon>
    </lineage>
</organism>
<name>A0A0A8USV7_LEGHA</name>
<keyword evidence="2" id="KW-1185">Reference proteome</keyword>
<dbReference type="HOGENOM" id="CLU_1822930_0_0_6"/>
<evidence type="ECO:0000313" key="1">
    <source>
        <dbReference type="EMBL" id="CEK10581.1"/>
    </source>
</evidence>
<dbReference type="STRING" id="449.LHA_1541"/>